<reference evidence="2 3" key="1">
    <citation type="submission" date="2016-12" db="EMBL/GenBank/DDBJ databases">
        <authorList>
            <person name="Song W.-J."/>
            <person name="Kurnit D.M."/>
        </authorList>
    </citation>
    <scope>NUCLEOTIDE SEQUENCE [LARGE SCALE GENOMIC DNA]</scope>
    <source>
        <strain evidence="2 3">DSM 18488</strain>
    </source>
</reference>
<keyword evidence="3" id="KW-1185">Reference proteome</keyword>
<dbReference type="InterPro" id="IPR027417">
    <property type="entry name" value="P-loop_NTPase"/>
</dbReference>
<dbReference type="OrthoDB" id="9785810at2"/>
<dbReference type="EMBL" id="FRFE01000031">
    <property type="protein sequence ID" value="SHO52035.1"/>
    <property type="molecule type" value="Genomic_DNA"/>
</dbReference>
<evidence type="ECO:0000313" key="2">
    <source>
        <dbReference type="EMBL" id="SHO52035.1"/>
    </source>
</evidence>
<dbReference type="PANTHER" id="PTHR13696">
    <property type="entry name" value="P-LOOP CONTAINING NUCLEOSIDE TRIPHOSPHATE HYDROLASE"/>
    <property type="match status" value="1"/>
</dbReference>
<dbReference type="AlphaFoldDB" id="A0A1M7YHB8"/>
<dbReference type="PANTHER" id="PTHR13696:SF99">
    <property type="entry name" value="COBYRINIC ACID AC-DIAMIDE SYNTHASE"/>
    <property type="match status" value="1"/>
</dbReference>
<evidence type="ECO:0000313" key="3">
    <source>
        <dbReference type="Proteomes" id="UP000184603"/>
    </source>
</evidence>
<dbReference type="SUPFAM" id="SSF52540">
    <property type="entry name" value="P-loop containing nucleoside triphosphate hydrolases"/>
    <property type="match status" value="1"/>
</dbReference>
<dbReference type="InterPro" id="IPR025669">
    <property type="entry name" value="AAA_dom"/>
</dbReference>
<dbReference type="STRING" id="1121416.SAMN02745220_04334"/>
<dbReference type="RefSeq" id="WP_073615747.1">
    <property type="nucleotide sequence ID" value="NZ_FRFE01000031.1"/>
</dbReference>
<dbReference type="Gene3D" id="3.40.50.300">
    <property type="entry name" value="P-loop containing nucleotide triphosphate hydrolases"/>
    <property type="match status" value="1"/>
</dbReference>
<dbReference type="PIRSF" id="PIRSF009320">
    <property type="entry name" value="Nuc_binding_HP_1000"/>
    <property type="match status" value="1"/>
</dbReference>
<dbReference type="InterPro" id="IPR050678">
    <property type="entry name" value="DNA_Partitioning_ATPase"/>
</dbReference>
<dbReference type="Pfam" id="PF13614">
    <property type="entry name" value="AAA_31"/>
    <property type="match status" value="1"/>
</dbReference>
<feature type="domain" description="AAA" evidence="1">
    <location>
        <begin position="3"/>
        <end position="173"/>
    </location>
</feature>
<sequence length="253" mass="28295">MNKIISVINQKGGVGKTTTAINLSCGLAVEGRKVLLVDLDPQGHSTIGMGMVEACEFTIRDVLQYGKSIEDVIYATGVEGMDLIGANIHLNKASNLLINEHFREAKLKNALDKVADKYDFIIIDCHPSLGILEINALYACNFILVPTDTGRYSLEGFADLIDTVRSVKGEENNIREYLRILVTMYDSREKGINDWLEEQLEEFKDVVLAAKIRKITAIKQAQIAEVPIMIYDPKSEGTKDYQALTDELLQLWR</sequence>
<accession>A0A1M7YHB8</accession>
<proteinExistence type="predicted"/>
<dbReference type="Proteomes" id="UP000184603">
    <property type="component" value="Unassembled WGS sequence"/>
</dbReference>
<name>A0A1M7YHB8_9BACT</name>
<gene>
    <name evidence="2" type="ORF">SAMN02745220_04334</name>
</gene>
<evidence type="ECO:0000259" key="1">
    <source>
        <dbReference type="Pfam" id="PF13614"/>
    </source>
</evidence>
<protein>
    <submittedName>
        <fullName evidence="2">Chromosome partitioning protein</fullName>
    </submittedName>
</protein>
<dbReference type="CDD" id="cd02042">
    <property type="entry name" value="ParAB_family"/>
    <property type="match status" value="1"/>
</dbReference>
<dbReference type="FunFam" id="3.40.50.300:FF:000285">
    <property type="entry name" value="Sporulation initiation inhibitor Soj"/>
    <property type="match status" value="1"/>
</dbReference>
<organism evidence="2 3">
    <name type="scientific">Desulfopila aestuarii DSM 18488</name>
    <dbReference type="NCBI Taxonomy" id="1121416"/>
    <lineage>
        <taxon>Bacteria</taxon>
        <taxon>Pseudomonadati</taxon>
        <taxon>Thermodesulfobacteriota</taxon>
        <taxon>Desulfobulbia</taxon>
        <taxon>Desulfobulbales</taxon>
        <taxon>Desulfocapsaceae</taxon>
        <taxon>Desulfopila</taxon>
    </lineage>
</organism>